<name>A0A6J5KKS9_9CAUD</name>
<proteinExistence type="predicted"/>
<evidence type="ECO:0000313" key="1">
    <source>
        <dbReference type="EMBL" id="CAB4122864.1"/>
    </source>
</evidence>
<reference evidence="1" key="1">
    <citation type="submission" date="2020-04" db="EMBL/GenBank/DDBJ databases">
        <authorList>
            <person name="Chiriac C."/>
            <person name="Salcher M."/>
            <person name="Ghai R."/>
            <person name="Kavagutti S V."/>
        </authorList>
    </citation>
    <scope>NUCLEOTIDE SEQUENCE</scope>
</reference>
<gene>
    <name evidence="1" type="ORF">UFOVP33_66</name>
</gene>
<accession>A0A6J5KKS9</accession>
<dbReference type="EMBL" id="LR796162">
    <property type="protein sequence ID" value="CAB4122864.1"/>
    <property type="molecule type" value="Genomic_DNA"/>
</dbReference>
<dbReference type="InterPro" id="IPR043876">
    <property type="entry name" value="DUF5856"/>
</dbReference>
<organism evidence="1">
    <name type="scientific">uncultured Caudovirales phage</name>
    <dbReference type="NCBI Taxonomy" id="2100421"/>
    <lineage>
        <taxon>Viruses</taxon>
        <taxon>Duplodnaviria</taxon>
        <taxon>Heunggongvirae</taxon>
        <taxon>Uroviricota</taxon>
        <taxon>Caudoviricetes</taxon>
        <taxon>Peduoviridae</taxon>
        <taxon>Maltschvirus</taxon>
        <taxon>Maltschvirus maltsch</taxon>
    </lineage>
</organism>
<protein>
    <submittedName>
        <fullName evidence="1">Uncharacterized protein</fullName>
    </submittedName>
</protein>
<sequence length="127" mass="14369">MSHQKAGMLIATLFLARDLAHREHLKVTGPGSYSVHKGALEPFYEAIVDLADSLTESYQGIFDVLLDIPLATQDGDLSIIDTLAGQLDYIHEVRYDAIPRDWTCLHNVVDEIEILYAQTLYRLRKLQ</sequence>
<dbReference type="Pfam" id="PF19174">
    <property type="entry name" value="DUF5856"/>
    <property type="match status" value="1"/>
</dbReference>